<dbReference type="Gene3D" id="3.10.450.50">
    <property type="match status" value="1"/>
</dbReference>
<dbReference type="InterPro" id="IPR032710">
    <property type="entry name" value="NTF2-like_dom_sf"/>
</dbReference>
<dbReference type="RefSeq" id="WP_313981347.1">
    <property type="nucleotide sequence ID" value="NZ_JASJOS010000007.1"/>
</dbReference>
<evidence type="ECO:0000259" key="1">
    <source>
        <dbReference type="Pfam" id="PF12680"/>
    </source>
</evidence>
<comment type="caution">
    <text evidence="2">The sequence shown here is derived from an EMBL/GenBank/DDBJ whole genome shotgun (WGS) entry which is preliminary data.</text>
</comment>
<reference evidence="2" key="1">
    <citation type="submission" date="2023-05" db="EMBL/GenBank/DDBJ databases">
        <authorList>
            <person name="Zhang X."/>
        </authorList>
    </citation>
    <scope>NUCLEOTIDE SEQUENCE</scope>
    <source>
        <strain evidence="2">YF14B1</strain>
    </source>
</reference>
<dbReference type="EMBL" id="JASJOS010000007">
    <property type="protein sequence ID" value="MDJ1482348.1"/>
    <property type="molecule type" value="Genomic_DNA"/>
</dbReference>
<evidence type="ECO:0000313" key="3">
    <source>
        <dbReference type="Proteomes" id="UP001241110"/>
    </source>
</evidence>
<organism evidence="2 3">
    <name type="scientific">Xanthocytophaga flava</name>
    <dbReference type="NCBI Taxonomy" id="3048013"/>
    <lineage>
        <taxon>Bacteria</taxon>
        <taxon>Pseudomonadati</taxon>
        <taxon>Bacteroidota</taxon>
        <taxon>Cytophagia</taxon>
        <taxon>Cytophagales</taxon>
        <taxon>Rhodocytophagaceae</taxon>
        <taxon>Xanthocytophaga</taxon>
    </lineage>
</organism>
<dbReference type="InterPro" id="IPR037401">
    <property type="entry name" value="SnoaL-like"/>
</dbReference>
<gene>
    <name evidence="2" type="ORF">QNI16_17715</name>
</gene>
<proteinExistence type="predicted"/>
<sequence>MKTKEQIRTLAQQAFKNHLEYLSSGRITEWVDLFTNDGILEFPYGPADFPKHVEGKQALYEYMQNFPEHFKVQFENLHFHGTEDPTLVIAEFTSSGHAISTGKPYNQKYISVVTTNEDGEIVKYVDFWNPMVALEAINAPLASFVEGSHA</sequence>
<dbReference type="Proteomes" id="UP001241110">
    <property type="component" value="Unassembled WGS sequence"/>
</dbReference>
<dbReference type="Pfam" id="PF12680">
    <property type="entry name" value="SnoaL_2"/>
    <property type="match status" value="1"/>
</dbReference>
<dbReference type="AlphaFoldDB" id="A0AAE3QTE7"/>
<protein>
    <submittedName>
        <fullName evidence="2">Nuclear transport factor 2 family protein</fullName>
    </submittedName>
</protein>
<name>A0AAE3QTE7_9BACT</name>
<evidence type="ECO:0000313" key="2">
    <source>
        <dbReference type="EMBL" id="MDJ1482348.1"/>
    </source>
</evidence>
<dbReference type="SUPFAM" id="SSF54427">
    <property type="entry name" value="NTF2-like"/>
    <property type="match status" value="1"/>
</dbReference>
<feature type="domain" description="SnoaL-like" evidence="1">
    <location>
        <begin position="17"/>
        <end position="123"/>
    </location>
</feature>
<accession>A0AAE3QTE7</accession>